<evidence type="ECO:0000313" key="3">
    <source>
        <dbReference type="EMBL" id="GEM43718.1"/>
    </source>
</evidence>
<proteinExistence type="predicted"/>
<gene>
    <name evidence="3" type="ORF">NN4_82370</name>
</gene>
<feature type="region of interest" description="Disordered" evidence="1">
    <location>
        <begin position="164"/>
        <end position="197"/>
    </location>
</feature>
<comment type="caution">
    <text evidence="3">The sequence shown here is derived from an EMBL/GenBank/DDBJ whole genome shotgun (WGS) entry which is preliminary data.</text>
</comment>
<dbReference type="InterPro" id="IPR036388">
    <property type="entry name" value="WH-like_DNA-bd_sf"/>
</dbReference>
<dbReference type="Pfam" id="PF13384">
    <property type="entry name" value="HTH_23"/>
    <property type="match status" value="1"/>
</dbReference>
<protein>
    <submittedName>
        <fullName evidence="3">Uncharacterized protein</fullName>
    </submittedName>
</protein>
<reference evidence="3 4" key="1">
    <citation type="submission" date="2019-07" db="EMBL/GenBank/DDBJ databases">
        <title>Whole genome shotgun sequence of Nocardia ninae NBRC 108245.</title>
        <authorList>
            <person name="Hosoyama A."/>
            <person name="Uohara A."/>
            <person name="Ohji S."/>
            <person name="Ichikawa N."/>
        </authorList>
    </citation>
    <scope>NUCLEOTIDE SEQUENCE [LARGE SCALE GENOMIC DNA]</scope>
    <source>
        <strain evidence="3 4">NBRC 108245</strain>
    </source>
</reference>
<organism evidence="3 4">
    <name type="scientific">Nocardia ninae NBRC 108245</name>
    <dbReference type="NCBI Taxonomy" id="1210091"/>
    <lineage>
        <taxon>Bacteria</taxon>
        <taxon>Bacillati</taxon>
        <taxon>Actinomycetota</taxon>
        <taxon>Actinomycetes</taxon>
        <taxon>Mycobacteriales</taxon>
        <taxon>Nocardiaceae</taxon>
        <taxon>Nocardia</taxon>
    </lineage>
</organism>
<feature type="transmembrane region" description="Helical" evidence="2">
    <location>
        <begin position="136"/>
        <end position="158"/>
    </location>
</feature>
<dbReference type="EMBL" id="BJXA01000111">
    <property type="protein sequence ID" value="GEM43718.1"/>
    <property type="molecule type" value="Genomic_DNA"/>
</dbReference>
<dbReference type="OrthoDB" id="4550869at2"/>
<dbReference type="Proteomes" id="UP000321424">
    <property type="component" value="Unassembled WGS sequence"/>
</dbReference>
<dbReference type="RefSeq" id="WP_147142830.1">
    <property type="nucleotide sequence ID" value="NZ_BJXA01000111.1"/>
</dbReference>
<dbReference type="Gene3D" id="1.10.10.10">
    <property type="entry name" value="Winged helix-like DNA-binding domain superfamily/Winged helix DNA-binding domain"/>
    <property type="match status" value="1"/>
</dbReference>
<dbReference type="AlphaFoldDB" id="A0A511MU15"/>
<feature type="compositionally biased region" description="Low complexity" evidence="1">
    <location>
        <begin position="168"/>
        <end position="197"/>
    </location>
</feature>
<name>A0A511MU15_9NOCA</name>
<accession>A0A511MU15</accession>
<evidence type="ECO:0000256" key="2">
    <source>
        <dbReference type="SAM" id="Phobius"/>
    </source>
</evidence>
<evidence type="ECO:0000256" key="1">
    <source>
        <dbReference type="SAM" id="MobiDB-lite"/>
    </source>
</evidence>
<keyword evidence="2" id="KW-0472">Membrane</keyword>
<sequence length="258" mass="26022">MMSPTDATLSPTGARPAVAVSPGMWNVAEVVALLSLAAVSIAAFSWSAIALHGVAVMSGIPSGLAWGAPVIVDGPIIQAAFSLVALNRRAKLGVAIPAATRRFFWIELAAAELVSLLGNGVHAWTADGLKLPQLAAAAVAGAAPVAALAVTHALTALLEVPRHPEPQATAGDGVAATGDTEATAPESEATPAESDATAARDAEILRLHLAGHSYREIAPQVDLHHGTVGKIVARLKAEGDTGAQLALPAASNVRRIAG</sequence>
<keyword evidence="2" id="KW-0812">Transmembrane</keyword>
<feature type="transmembrane region" description="Helical" evidence="2">
    <location>
        <begin position="104"/>
        <end position="124"/>
    </location>
</feature>
<feature type="transmembrane region" description="Helical" evidence="2">
    <location>
        <begin position="30"/>
        <end position="51"/>
    </location>
</feature>
<keyword evidence="2" id="KW-1133">Transmembrane helix</keyword>
<evidence type="ECO:0000313" key="4">
    <source>
        <dbReference type="Proteomes" id="UP000321424"/>
    </source>
</evidence>
<keyword evidence="4" id="KW-1185">Reference proteome</keyword>
<feature type="transmembrane region" description="Helical" evidence="2">
    <location>
        <begin position="63"/>
        <end position="84"/>
    </location>
</feature>